<dbReference type="Gene3D" id="3.40.50.720">
    <property type="entry name" value="NAD(P)-binding Rossmann-like Domain"/>
    <property type="match status" value="1"/>
</dbReference>
<evidence type="ECO:0000256" key="11">
    <source>
        <dbReference type="SAM" id="MobiDB-lite"/>
    </source>
</evidence>
<evidence type="ECO:0000259" key="13">
    <source>
        <dbReference type="Pfam" id="PF08245"/>
    </source>
</evidence>
<dbReference type="PANTHER" id="PTHR43692:SF1">
    <property type="entry name" value="UDP-N-ACETYLMURAMOYLALANINE--D-GLUTAMATE LIGASE"/>
    <property type="match status" value="1"/>
</dbReference>
<dbReference type="Gene3D" id="3.40.1190.10">
    <property type="entry name" value="Mur-like, catalytic domain"/>
    <property type="match status" value="1"/>
</dbReference>
<comment type="catalytic activity">
    <reaction evidence="9 10">
        <text>UDP-N-acetyl-alpha-D-muramoyl-L-alanine + D-glutamate + ATP = UDP-N-acetyl-alpha-D-muramoyl-L-alanyl-D-glutamate + ADP + phosphate + H(+)</text>
        <dbReference type="Rhea" id="RHEA:16429"/>
        <dbReference type="ChEBI" id="CHEBI:15378"/>
        <dbReference type="ChEBI" id="CHEBI:29986"/>
        <dbReference type="ChEBI" id="CHEBI:30616"/>
        <dbReference type="ChEBI" id="CHEBI:43474"/>
        <dbReference type="ChEBI" id="CHEBI:83898"/>
        <dbReference type="ChEBI" id="CHEBI:83900"/>
        <dbReference type="ChEBI" id="CHEBI:456216"/>
        <dbReference type="EC" id="6.3.2.9"/>
    </reaction>
</comment>
<evidence type="ECO:0000256" key="6">
    <source>
        <dbReference type="ARBA" id="ARBA00022741"/>
    </source>
</evidence>
<keyword evidence="9 10" id="KW-0133">Cell shape</keyword>
<accession>A0A3A5H5X1</accession>
<evidence type="ECO:0000256" key="7">
    <source>
        <dbReference type="ARBA" id="ARBA00022840"/>
    </source>
</evidence>
<dbReference type="PANTHER" id="PTHR43692">
    <property type="entry name" value="UDP-N-ACETYLMURAMOYLALANINE--D-GLUTAMATE LIGASE"/>
    <property type="match status" value="1"/>
</dbReference>
<protein>
    <recommendedName>
        <fullName evidence="9 10">UDP-N-acetylmuramoylalanine--D-glutamate ligase</fullName>
        <ecNumber evidence="9 10">6.3.2.9</ecNumber>
    </recommendedName>
    <alternativeName>
        <fullName evidence="9">D-glutamic acid-adding enzyme</fullName>
    </alternativeName>
    <alternativeName>
        <fullName evidence="9">UDP-N-acetylmuramoyl-L-alanyl-D-glutamate synthetase</fullName>
    </alternativeName>
</protein>
<keyword evidence="3 9" id="KW-0963">Cytoplasm</keyword>
<dbReference type="SUPFAM" id="SSF53244">
    <property type="entry name" value="MurD-like peptide ligases, peptide-binding domain"/>
    <property type="match status" value="1"/>
</dbReference>
<dbReference type="Gene3D" id="3.90.190.20">
    <property type="entry name" value="Mur ligase, C-terminal domain"/>
    <property type="match status" value="1"/>
</dbReference>
<evidence type="ECO:0000256" key="3">
    <source>
        <dbReference type="ARBA" id="ARBA00022490"/>
    </source>
</evidence>
<keyword evidence="9 10" id="KW-0961">Cell wall biogenesis/degradation</keyword>
<keyword evidence="6 9" id="KW-0547">Nucleotide-binding</keyword>
<feature type="binding site" evidence="9">
    <location>
        <begin position="134"/>
        <end position="140"/>
    </location>
    <ligand>
        <name>ATP</name>
        <dbReference type="ChEBI" id="CHEBI:30616"/>
    </ligand>
</feature>
<evidence type="ECO:0000256" key="10">
    <source>
        <dbReference type="RuleBase" id="RU003664"/>
    </source>
</evidence>
<feature type="domain" description="Mur ligase central" evidence="13">
    <location>
        <begin position="132"/>
        <end position="296"/>
    </location>
</feature>
<comment type="function">
    <text evidence="9 10">Cell wall formation. Catalyzes the addition of glutamate to the nucleotide precursor UDP-N-acetylmuramoyl-L-alanine (UMA).</text>
</comment>
<feature type="domain" description="Mur ligase C-terminal" evidence="12">
    <location>
        <begin position="321"/>
        <end position="436"/>
    </location>
</feature>
<dbReference type="HAMAP" id="MF_00639">
    <property type="entry name" value="MurD"/>
    <property type="match status" value="1"/>
</dbReference>
<name>A0A3A5H5X1_9ACTN</name>
<evidence type="ECO:0000313" key="14">
    <source>
        <dbReference type="EMBL" id="RJS44815.1"/>
    </source>
</evidence>
<sequence length="462" mass="47218">MPRWRRCSASQTSTSSPASSRRPRVRFSDLAGRRVAVWGLGLEGSAVVRHLRALGVSPVIALPEAVEAPEAEPSAVVGAAAIAALEAAEVVVKSPGIPVAADLYRHLALIGVEFTSATDLWLSSNAGRAIGVTGTKGKSTTASAIAHVLAVAGAPAVVAGNIGVSLLDSPDSGTVVAEVSSYQAQSITVSPRVAVVTSLFPEHLPWHGSEAAYFSDKLRLVSQGAQHVIAPGADERLVARIRAVLPAGATLHLTGPSTVYADAAGLHWPGVGSLPSSELPLLGVHNAGNLALAVLASSVADASLAPEALLAAIPTFAALDHRMTTVPSRDGRRWIDDSLATAPEAVVAALSVFPDQPVALILGGSDRGLDMTSLASYLQSRSAPVHLLLIGAAGARFGDEHADGLGHPATLFGSMAAAVAWGLSPGNPASVVLLSPGAPSFDEYANYADRARHLRELVAPIS</sequence>
<dbReference type="InterPro" id="IPR013221">
    <property type="entry name" value="Mur_ligase_cen"/>
</dbReference>
<dbReference type="AlphaFoldDB" id="A0A3A5H5X1"/>
<dbReference type="GO" id="GO:0009252">
    <property type="term" value="P:peptidoglycan biosynthetic process"/>
    <property type="evidence" value="ECO:0007669"/>
    <property type="project" value="UniProtKB-UniRule"/>
</dbReference>
<dbReference type="EC" id="6.3.2.9" evidence="9 10"/>
<dbReference type="GO" id="GO:0005524">
    <property type="term" value="F:ATP binding"/>
    <property type="evidence" value="ECO:0007669"/>
    <property type="project" value="UniProtKB-UniRule"/>
</dbReference>
<gene>
    <name evidence="9 14" type="primary">murD</name>
    <name evidence="14" type="ORF">D4739_00205</name>
</gene>
<dbReference type="SUPFAM" id="SSF53623">
    <property type="entry name" value="MurD-like peptide ligases, catalytic domain"/>
    <property type="match status" value="1"/>
</dbReference>
<evidence type="ECO:0000256" key="4">
    <source>
        <dbReference type="ARBA" id="ARBA00022598"/>
    </source>
</evidence>
<evidence type="ECO:0000256" key="9">
    <source>
        <dbReference type="HAMAP-Rule" id="MF_00639"/>
    </source>
</evidence>
<evidence type="ECO:0000256" key="5">
    <source>
        <dbReference type="ARBA" id="ARBA00022618"/>
    </source>
</evidence>
<dbReference type="GO" id="GO:0051301">
    <property type="term" value="P:cell division"/>
    <property type="evidence" value="ECO:0007669"/>
    <property type="project" value="UniProtKB-KW"/>
</dbReference>
<dbReference type="PROSITE" id="PS01011">
    <property type="entry name" value="FOLYLPOLYGLU_SYNT_1"/>
    <property type="match status" value="1"/>
</dbReference>
<organism evidence="14 15">
    <name type="scientific">Nocardioides cavernaquae</name>
    <dbReference type="NCBI Taxonomy" id="2321396"/>
    <lineage>
        <taxon>Bacteria</taxon>
        <taxon>Bacillati</taxon>
        <taxon>Actinomycetota</taxon>
        <taxon>Actinomycetes</taxon>
        <taxon>Propionibacteriales</taxon>
        <taxon>Nocardioidaceae</taxon>
        <taxon>Nocardioides</taxon>
    </lineage>
</organism>
<evidence type="ECO:0000259" key="12">
    <source>
        <dbReference type="Pfam" id="PF02875"/>
    </source>
</evidence>
<dbReference type="InterPro" id="IPR005762">
    <property type="entry name" value="MurD"/>
</dbReference>
<dbReference type="GO" id="GO:0004326">
    <property type="term" value="F:tetrahydrofolylpolyglutamate synthase activity"/>
    <property type="evidence" value="ECO:0007669"/>
    <property type="project" value="InterPro"/>
</dbReference>
<keyword evidence="15" id="KW-1185">Reference proteome</keyword>
<dbReference type="GO" id="GO:0005737">
    <property type="term" value="C:cytoplasm"/>
    <property type="evidence" value="ECO:0007669"/>
    <property type="project" value="UniProtKB-SubCell"/>
</dbReference>
<dbReference type="Pfam" id="PF02875">
    <property type="entry name" value="Mur_ligase_C"/>
    <property type="match status" value="1"/>
</dbReference>
<dbReference type="GO" id="GO:0071555">
    <property type="term" value="P:cell wall organization"/>
    <property type="evidence" value="ECO:0007669"/>
    <property type="project" value="UniProtKB-KW"/>
</dbReference>
<feature type="region of interest" description="Disordered" evidence="11">
    <location>
        <begin position="1"/>
        <end position="23"/>
    </location>
</feature>
<proteinExistence type="inferred from homology"/>
<dbReference type="SUPFAM" id="SSF51984">
    <property type="entry name" value="MurCD N-terminal domain"/>
    <property type="match status" value="1"/>
</dbReference>
<dbReference type="Proteomes" id="UP000276542">
    <property type="component" value="Unassembled WGS sequence"/>
</dbReference>
<reference evidence="15" key="1">
    <citation type="submission" date="2018-09" db="EMBL/GenBank/DDBJ databases">
        <authorList>
            <person name="Zhu H."/>
        </authorList>
    </citation>
    <scope>NUCLEOTIDE SEQUENCE [LARGE SCALE GENOMIC DNA]</scope>
    <source>
        <strain evidence="15">K1W22B-1</strain>
    </source>
</reference>
<dbReference type="UniPathway" id="UPA00219"/>
<evidence type="ECO:0000256" key="2">
    <source>
        <dbReference type="ARBA" id="ARBA00004752"/>
    </source>
</evidence>
<evidence type="ECO:0000256" key="8">
    <source>
        <dbReference type="ARBA" id="ARBA00023306"/>
    </source>
</evidence>
<keyword evidence="5 9" id="KW-0132">Cell division</keyword>
<evidence type="ECO:0000256" key="1">
    <source>
        <dbReference type="ARBA" id="ARBA00004496"/>
    </source>
</evidence>
<evidence type="ECO:0000313" key="15">
    <source>
        <dbReference type="Proteomes" id="UP000276542"/>
    </source>
</evidence>
<keyword evidence="8 9" id="KW-0131">Cell cycle</keyword>
<dbReference type="InterPro" id="IPR036615">
    <property type="entry name" value="Mur_ligase_C_dom_sf"/>
</dbReference>
<dbReference type="InterPro" id="IPR036565">
    <property type="entry name" value="Mur-like_cat_sf"/>
</dbReference>
<dbReference type="GO" id="GO:0008360">
    <property type="term" value="P:regulation of cell shape"/>
    <property type="evidence" value="ECO:0007669"/>
    <property type="project" value="UniProtKB-KW"/>
</dbReference>
<dbReference type="NCBIfam" id="TIGR01087">
    <property type="entry name" value="murD"/>
    <property type="match status" value="1"/>
</dbReference>
<comment type="similarity">
    <text evidence="9">Belongs to the MurCDEF family.</text>
</comment>
<keyword evidence="9 10" id="KW-0573">Peptidoglycan synthesis</keyword>
<keyword evidence="7 9" id="KW-0067">ATP-binding</keyword>
<dbReference type="InterPro" id="IPR018109">
    <property type="entry name" value="Folylpolyglutamate_synth_CS"/>
</dbReference>
<feature type="compositionally biased region" description="Low complexity" evidence="11">
    <location>
        <begin position="7"/>
        <end position="20"/>
    </location>
</feature>
<dbReference type="InterPro" id="IPR004101">
    <property type="entry name" value="Mur_ligase_C"/>
</dbReference>
<comment type="caution">
    <text evidence="14">The sequence shown here is derived from an EMBL/GenBank/DDBJ whole genome shotgun (WGS) entry which is preliminary data.</text>
</comment>
<dbReference type="EMBL" id="QYRP01000002">
    <property type="protein sequence ID" value="RJS44815.1"/>
    <property type="molecule type" value="Genomic_DNA"/>
</dbReference>
<comment type="subcellular location">
    <subcellularLocation>
        <location evidence="1 9 10">Cytoplasm</location>
    </subcellularLocation>
</comment>
<comment type="pathway">
    <text evidence="2 9 10">Cell wall biogenesis; peptidoglycan biosynthesis.</text>
</comment>
<dbReference type="Pfam" id="PF08245">
    <property type="entry name" value="Mur_ligase_M"/>
    <property type="match status" value="1"/>
</dbReference>
<dbReference type="OrthoDB" id="9809796at2"/>
<dbReference type="GO" id="GO:0008764">
    <property type="term" value="F:UDP-N-acetylmuramoylalanine-D-glutamate ligase activity"/>
    <property type="evidence" value="ECO:0007669"/>
    <property type="project" value="UniProtKB-UniRule"/>
</dbReference>
<keyword evidence="4 9" id="KW-0436">Ligase</keyword>